<comment type="cofactor">
    <cofactor evidence="20">
        <name>heme b</name>
        <dbReference type="ChEBI" id="CHEBI:60344"/>
    </cofactor>
    <text evidence="20">Binds 2 heme groups non-covalently.</text>
</comment>
<dbReference type="GO" id="GO:0008121">
    <property type="term" value="F:quinol-cytochrome-c reductase activity"/>
    <property type="evidence" value="ECO:0007669"/>
    <property type="project" value="InterPro"/>
</dbReference>
<evidence type="ECO:0000256" key="6">
    <source>
        <dbReference type="ARBA" id="ARBA00022617"/>
    </source>
</evidence>
<keyword evidence="6 19" id="KW-0349">Heme</keyword>
<comment type="function">
    <text evidence="1 20">Component of the ubiquinol-cytochrome c reductase complex (complex III or cytochrome b-c1 complex) that is part of the mitochondrial respiratory chain. The b-c1 complex mediates electron transfer from ubiquinol to cytochrome c. Contributes to the generation of a proton gradient across the mitochondrial membrane that is then used for ATP synthesis.</text>
</comment>
<dbReference type="EMBL" id="MW465304">
    <property type="protein sequence ID" value="QRV62671.1"/>
    <property type="molecule type" value="Genomic_DNA"/>
</dbReference>
<dbReference type="FunFam" id="1.20.810.10:FF:000002">
    <property type="entry name" value="Cytochrome b"/>
    <property type="match status" value="1"/>
</dbReference>
<keyword evidence="16 20" id="KW-0472">Membrane</keyword>
<keyword evidence="9 19" id="KW-0479">Metal-binding</keyword>
<feature type="transmembrane region" description="Helical" evidence="20">
    <location>
        <begin position="319"/>
        <end position="341"/>
    </location>
</feature>
<feature type="transmembrane region" description="Helical" evidence="20">
    <location>
        <begin position="78"/>
        <end position="99"/>
    </location>
</feature>
<dbReference type="AlphaFoldDB" id="A0A894JV49"/>
<evidence type="ECO:0000256" key="11">
    <source>
        <dbReference type="ARBA" id="ARBA00022982"/>
    </source>
</evidence>
<evidence type="ECO:0000256" key="1">
    <source>
        <dbReference type="ARBA" id="ARBA00002566"/>
    </source>
</evidence>
<keyword evidence="12 20" id="KW-1133">Transmembrane helix</keyword>
<feature type="transmembrane region" description="Helical" evidence="20">
    <location>
        <begin position="230"/>
        <end position="251"/>
    </location>
</feature>
<evidence type="ECO:0000256" key="14">
    <source>
        <dbReference type="ARBA" id="ARBA00023075"/>
    </source>
</evidence>
<dbReference type="InterPro" id="IPR036150">
    <property type="entry name" value="Cyt_b/b6_C_sf"/>
</dbReference>
<feature type="binding site" description="axial binding residue" evidence="19">
    <location>
        <position position="183"/>
    </location>
    <ligand>
        <name>heme b</name>
        <dbReference type="ChEBI" id="CHEBI:60344"/>
        <label>b562</label>
    </ligand>
    <ligandPart>
        <name>Fe</name>
        <dbReference type="ChEBI" id="CHEBI:18248"/>
    </ligandPart>
</feature>
<dbReference type="GO" id="GO:0005743">
    <property type="term" value="C:mitochondrial inner membrane"/>
    <property type="evidence" value="ECO:0007669"/>
    <property type="project" value="UniProtKB-SubCell"/>
</dbReference>
<proteinExistence type="inferred from homology"/>
<protein>
    <recommendedName>
        <fullName evidence="4 20">Cytochrome b</fullName>
    </recommendedName>
</protein>
<keyword evidence="7 20" id="KW-0679">Respiratory chain</keyword>
<dbReference type="GO" id="GO:0046872">
    <property type="term" value="F:metal ion binding"/>
    <property type="evidence" value="ECO:0007669"/>
    <property type="project" value="UniProtKB-UniRule"/>
</dbReference>
<evidence type="ECO:0000313" key="23">
    <source>
        <dbReference type="EMBL" id="QRV62671.1"/>
    </source>
</evidence>
<geneLocation type="mitochondrion" evidence="23"/>
<reference evidence="23" key="1">
    <citation type="journal article" date="2021" name="Mol. Phylogenet. Evol.">
        <title>Habitat preference and diversification rates in a speciose lineage of diving beetles.</title>
        <authorList>
            <person name="Villastrigo A."/>
            <person name="Abellan P."/>
            <person name="Ribera I."/>
        </authorList>
    </citation>
    <scope>NUCLEOTIDE SEQUENCE</scope>
</reference>
<evidence type="ECO:0000256" key="3">
    <source>
        <dbReference type="ARBA" id="ARBA00011649"/>
    </source>
</evidence>
<dbReference type="Gene3D" id="1.20.810.10">
    <property type="entry name" value="Cytochrome Bc1 Complex, Chain C"/>
    <property type="match status" value="1"/>
</dbReference>
<keyword evidence="5 20" id="KW-0813">Transport</keyword>
<evidence type="ECO:0000256" key="13">
    <source>
        <dbReference type="ARBA" id="ARBA00023004"/>
    </source>
</evidence>
<comment type="subcellular location">
    <subcellularLocation>
        <location evidence="2">Mitochondrion inner membrane</location>
        <topology evidence="2">Multi-pass membrane protein</topology>
    </subcellularLocation>
</comment>
<dbReference type="Pfam" id="PF00033">
    <property type="entry name" value="Cytochrome_B"/>
    <property type="match status" value="1"/>
</dbReference>
<dbReference type="InterPro" id="IPR027387">
    <property type="entry name" value="Cytb/b6-like_sf"/>
</dbReference>
<dbReference type="SUPFAM" id="SSF81342">
    <property type="entry name" value="Transmembrane di-heme cytochromes"/>
    <property type="match status" value="1"/>
</dbReference>
<dbReference type="Pfam" id="PF00032">
    <property type="entry name" value="Cytochrom_B_C"/>
    <property type="match status" value="1"/>
</dbReference>
<name>A0A894JV49_9DYTI</name>
<evidence type="ECO:0000256" key="4">
    <source>
        <dbReference type="ARBA" id="ARBA00013531"/>
    </source>
</evidence>
<evidence type="ECO:0000256" key="20">
    <source>
        <dbReference type="RuleBase" id="RU362117"/>
    </source>
</evidence>
<evidence type="ECO:0000256" key="17">
    <source>
        <dbReference type="ARBA" id="ARBA00061233"/>
    </source>
</evidence>
<organism evidence="23">
    <name type="scientific">Zaitzevhydrus formaster ulanulana</name>
    <dbReference type="NCBI Taxonomy" id="2811609"/>
    <lineage>
        <taxon>Eukaryota</taxon>
        <taxon>Metazoa</taxon>
        <taxon>Ecdysozoa</taxon>
        <taxon>Arthropoda</taxon>
        <taxon>Hexapoda</taxon>
        <taxon>Insecta</taxon>
        <taxon>Pterygota</taxon>
        <taxon>Neoptera</taxon>
        <taxon>Endopterygota</taxon>
        <taxon>Coleoptera</taxon>
        <taxon>Adephaga</taxon>
        <taxon>Dytiscoidea</taxon>
        <taxon>Dytiscidae</taxon>
        <taxon>Hydroporinae</taxon>
        <taxon>Hydroporini</taxon>
        <taxon>Zaitzevhydrus</taxon>
        <taxon>Zaitzevhydrus formaster</taxon>
    </lineage>
</organism>
<feature type="transmembrane region" description="Helical" evidence="20">
    <location>
        <begin position="139"/>
        <end position="158"/>
    </location>
</feature>
<keyword evidence="14" id="KW-0830">Ubiquinone</keyword>
<keyword evidence="15 20" id="KW-0496">Mitochondrion</keyword>
<evidence type="ECO:0000256" key="18">
    <source>
        <dbReference type="PIRSR" id="PIRSR038885-1"/>
    </source>
</evidence>
<feature type="binding site" description="axial binding residue" evidence="19">
    <location>
        <position position="197"/>
    </location>
    <ligand>
        <name>heme b</name>
        <dbReference type="ChEBI" id="CHEBI:60344"/>
        <label>b566</label>
    </ligand>
    <ligandPart>
        <name>Fe</name>
        <dbReference type="ChEBI" id="CHEBI:18248"/>
    </ligandPart>
</feature>
<accession>A0A894JV49</accession>
<evidence type="ECO:0000256" key="10">
    <source>
        <dbReference type="ARBA" id="ARBA00022792"/>
    </source>
</evidence>
<sequence length="378" mass="43698">MNKPMRIKHPLLNIMNNALIDLPSPSNISLWWNFGSLLGLCLSIQIITGIFLSMHYSANIDLAFYSVNHICRDVNYGWLMRTIHANGASFFFICIYLHIGRGMYYGSYKLTQTWMTGVIILFMVMGTAFMGYVLPWGQMSFWGATVITNLLSAVPYLGNMLVQWVWGGFAVDNATLTRFFTIHFLLPFIIIALVMIHLLFLHQTGSSNPLGTNSNMDKIPFHPYFTFKDIMGFMMMSMLLIMLTLMNPYLLGDPDNFIPANPLVTPIHIQPEWYFLFAYAILRSIPNKLGGVIALVMSILILMILPFSTKSKFKSMKFYPINQFMFWMFIMIVILLTWIGMRAVEEPYIITGQLLTTMYFLYFIINPMIFKLWDKLMY</sequence>
<comment type="subunit">
    <text evidence="3">The main subunits of complex b-c1 are: cytochrome b, cytochrome c1 and the Rieske protein.</text>
</comment>
<feature type="transmembrane region" description="Helical" evidence="20">
    <location>
        <begin position="288"/>
        <end position="307"/>
    </location>
</feature>
<evidence type="ECO:0000256" key="12">
    <source>
        <dbReference type="ARBA" id="ARBA00022989"/>
    </source>
</evidence>
<evidence type="ECO:0000256" key="15">
    <source>
        <dbReference type="ARBA" id="ARBA00023128"/>
    </source>
</evidence>
<keyword evidence="8 20" id="KW-0812">Transmembrane</keyword>
<evidence type="ECO:0000256" key="16">
    <source>
        <dbReference type="ARBA" id="ARBA00023136"/>
    </source>
</evidence>
<feature type="domain" description="Cytochrome b/b6 C-terminal region profile" evidence="22">
    <location>
        <begin position="211"/>
        <end position="378"/>
    </location>
</feature>
<comment type="similarity">
    <text evidence="17 20">Belongs to the cytochrome b family.</text>
</comment>
<evidence type="ECO:0000259" key="21">
    <source>
        <dbReference type="PROSITE" id="PS51002"/>
    </source>
</evidence>
<feature type="binding site" description="axial binding residue" evidence="19">
    <location>
        <position position="84"/>
    </location>
    <ligand>
        <name>heme b</name>
        <dbReference type="ChEBI" id="CHEBI:60344"/>
        <label>b562</label>
    </ligand>
    <ligandPart>
        <name>Fe</name>
        <dbReference type="ChEBI" id="CHEBI:18248"/>
    </ligandPart>
</feature>
<dbReference type="InterPro" id="IPR005798">
    <property type="entry name" value="Cyt_b/b6_C"/>
</dbReference>
<dbReference type="InterPro" id="IPR048259">
    <property type="entry name" value="Cytochrome_b_N_euk/bac"/>
</dbReference>
<feature type="domain" description="Cytochrome b/b6 N-terminal region profile" evidence="21">
    <location>
        <begin position="1"/>
        <end position="210"/>
    </location>
</feature>
<keyword evidence="11 20" id="KW-0249">Electron transport</keyword>
<dbReference type="InterPro" id="IPR005797">
    <property type="entry name" value="Cyt_b/b6_N"/>
</dbReference>
<dbReference type="InterPro" id="IPR048260">
    <property type="entry name" value="Cytochrome_b_C_euk/bac"/>
</dbReference>
<evidence type="ECO:0000256" key="8">
    <source>
        <dbReference type="ARBA" id="ARBA00022692"/>
    </source>
</evidence>
<feature type="transmembrane region" description="Helical" evidence="20">
    <location>
        <begin position="37"/>
        <end position="58"/>
    </location>
</feature>
<dbReference type="PROSITE" id="PS51003">
    <property type="entry name" value="CYTB_CTER"/>
    <property type="match status" value="1"/>
</dbReference>
<evidence type="ECO:0000256" key="2">
    <source>
        <dbReference type="ARBA" id="ARBA00004448"/>
    </source>
</evidence>
<dbReference type="PIRSF" id="PIRSF038885">
    <property type="entry name" value="COB"/>
    <property type="match status" value="1"/>
</dbReference>
<feature type="transmembrane region" description="Helical" evidence="20">
    <location>
        <begin position="179"/>
        <end position="200"/>
    </location>
</feature>
<evidence type="ECO:0000256" key="9">
    <source>
        <dbReference type="ARBA" id="ARBA00022723"/>
    </source>
</evidence>
<feature type="transmembrane region" description="Helical" evidence="20">
    <location>
        <begin position="347"/>
        <end position="365"/>
    </location>
</feature>
<feature type="binding site" description="axial binding residue" evidence="19">
    <location>
        <position position="98"/>
    </location>
    <ligand>
        <name>heme b</name>
        <dbReference type="ChEBI" id="CHEBI:60344"/>
        <label>b566</label>
    </ligand>
    <ligandPart>
        <name>Fe</name>
        <dbReference type="ChEBI" id="CHEBI:18248"/>
    </ligandPart>
</feature>
<evidence type="ECO:0000256" key="7">
    <source>
        <dbReference type="ARBA" id="ARBA00022660"/>
    </source>
</evidence>
<feature type="binding site" evidence="18">
    <location>
        <position position="202"/>
    </location>
    <ligand>
        <name>a ubiquinone</name>
        <dbReference type="ChEBI" id="CHEBI:16389"/>
    </ligand>
</feature>
<evidence type="ECO:0000259" key="22">
    <source>
        <dbReference type="PROSITE" id="PS51003"/>
    </source>
</evidence>
<keyword evidence="10" id="KW-0999">Mitochondrion inner membrane</keyword>
<dbReference type="CDD" id="cd00290">
    <property type="entry name" value="cytochrome_b_C"/>
    <property type="match status" value="1"/>
</dbReference>
<dbReference type="PANTHER" id="PTHR19271:SF16">
    <property type="entry name" value="CYTOCHROME B"/>
    <property type="match status" value="1"/>
</dbReference>
<feature type="transmembrane region" description="Helical" evidence="20">
    <location>
        <begin position="111"/>
        <end position="133"/>
    </location>
</feature>
<dbReference type="InterPro" id="IPR030689">
    <property type="entry name" value="Cytochrome_b"/>
</dbReference>
<evidence type="ECO:0000256" key="5">
    <source>
        <dbReference type="ARBA" id="ARBA00022448"/>
    </source>
</evidence>
<dbReference type="InterPro" id="IPR016174">
    <property type="entry name" value="Di-haem_cyt_TM"/>
</dbReference>
<dbReference type="SUPFAM" id="SSF81648">
    <property type="entry name" value="a domain/subunit of cytochrome bc1 complex (Ubiquinol-cytochrome c reductase)"/>
    <property type="match status" value="1"/>
</dbReference>
<gene>
    <name evidence="23" type="primary">cob</name>
</gene>
<dbReference type="CDD" id="cd00284">
    <property type="entry name" value="Cytochrome_b_N"/>
    <property type="match status" value="1"/>
</dbReference>
<evidence type="ECO:0000256" key="19">
    <source>
        <dbReference type="PIRSR" id="PIRSR038885-2"/>
    </source>
</evidence>
<dbReference type="PROSITE" id="PS51002">
    <property type="entry name" value="CYTB_NTER"/>
    <property type="match status" value="1"/>
</dbReference>
<comment type="cofactor">
    <cofactor evidence="19">
        <name>heme</name>
        <dbReference type="ChEBI" id="CHEBI:30413"/>
    </cofactor>
    <text evidence="19">Binds 2 heme groups non-covalently.</text>
</comment>
<dbReference type="PANTHER" id="PTHR19271">
    <property type="entry name" value="CYTOCHROME B"/>
    <property type="match status" value="1"/>
</dbReference>
<dbReference type="GO" id="GO:0006122">
    <property type="term" value="P:mitochondrial electron transport, ubiquinol to cytochrome c"/>
    <property type="evidence" value="ECO:0007669"/>
    <property type="project" value="TreeGrafter"/>
</dbReference>
<dbReference type="GO" id="GO:0045275">
    <property type="term" value="C:respiratory chain complex III"/>
    <property type="evidence" value="ECO:0007669"/>
    <property type="project" value="InterPro"/>
</dbReference>
<dbReference type="GO" id="GO:0016491">
    <property type="term" value="F:oxidoreductase activity"/>
    <property type="evidence" value="ECO:0007669"/>
    <property type="project" value="UniProtKB-UniRule"/>
</dbReference>
<keyword evidence="13 19" id="KW-0408">Iron</keyword>